<proteinExistence type="predicted"/>
<evidence type="ECO:0000313" key="3">
    <source>
        <dbReference type="Proteomes" id="UP000726170"/>
    </source>
</evidence>
<dbReference type="EMBL" id="JAHLQF010000002">
    <property type="protein sequence ID" value="MBU5484408.1"/>
    <property type="molecule type" value="Genomic_DNA"/>
</dbReference>
<evidence type="ECO:0000313" key="2">
    <source>
        <dbReference type="EMBL" id="MBU5484408.1"/>
    </source>
</evidence>
<evidence type="ECO:0000256" key="1">
    <source>
        <dbReference type="SAM" id="Phobius"/>
    </source>
</evidence>
<sequence length="88" mass="10473">MRNNEKFIKNWEKYRKKGKAKYILTSLIVLTIGYWSMITVLTIAQGKELNQITKYSPVFIGLITGNIIMLPINWNRNEERYHKLLQDK</sequence>
<organism evidence="2 3">
    <name type="scientific">Clostridium mobile</name>
    <dbReference type="NCBI Taxonomy" id="2841512"/>
    <lineage>
        <taxon>Bacteria</taxon>
        <taxon>Bacillati</taxon>
        <taxon>Bacillota</taxon>
        <taxon>Clostridia</taxon>
        <taxon>Eubacteriales</taxon>
        <taxon>Clostridiaceae</taxon>
        <taxon>Clostridium</taxon>
    </lineage>
</organism>
<dbReference type="RefSeq" id="WP_216438885.1">
    <property type="nucleotide sequence ID" value="NZ_JAHLQF010000002.1"/>
</dbReference>
<accession>A0ABS6EHB6</accession>
<keyword evidence="1" id="KW-0472">Membrane</keyword>
<name>A0ABS6EHB6_9CLOT</name>
<protein>
    <submittedName>
        <fullName evidence="2">Uncharacterized protein</fullName>
    </submittedName>
</protein>
<comment type="caution">
    <text evidence="2">The sequence shown here is derived from an EMBL/GenBank/DDBJ whole genome shotgun (WGS) entry which is preliminary data.</text>
</comment>
<reference evidence="2 3" key="1">
    <citation type="submission" date="2021-06" db="EMBL/GenBank/DDBJ databases">
        <authorList>
            <person name="Sun Q."/>
            <person name="Li D."/>
        </authorList>
    </citation>
    <scope>NUCLEOTIDE SEQUENCE [LARGE SCALE GENOMIC DNA]</scope>
    <source>
        <strain evidence="2 3">MSJ-11</strain>
    </source>
</reference>
<dbReference type="Proteomes" id="UP000726170">
    <property type="component" value="Unassembled WGS sequence"/>
</dbReference>
<keyword evidence="3" id="KW-1185">Reference proteome</keyword>
<keyword evidence="1" id="KW-0812">Transmembrane</keyword>
<keyword evidence="1" id="KW-1133">Transmembrane helix</keyword>
<feature type="transmembrane region" description="Helical" evidence="1">
    <location>
        <begin position="21"/>
        <end position="43"/>
    </location>
</feature>
<feature type="transmembrane region" description="Helical" evidence="1">
    <location>
        <begin position="55"/>
        <end position="74"/>
    </location>
</feature>
<gene>
    <name evidence="2" type="ORF">KQI86_08715</name>
</gene>